<protein>
    <submittedName>
        <fullName evidence="2">Purine-binding chemotaxis protein CheW</fullName>
    </submittedName>
</protein>
<dbReference type="InterPro" id="IPR036061">
    <property type="entry name" value="CheW-like_dom_sf"/>
</dbReference>
<dbReference type="InterPro" id="IPR039315">
    <property type="entry name" value="CheW"/>
</dbReference>
<dbReference type="SMART" id="SM00260">
    <property type="entry name" value="CheW"/>
    <property type="match status" value="1"/>
</dbReference>
<reference evidence="2" key="1">
    <citation type="journal article" date="2020" name="mSystems">
        <title>Genome- and Community-Level Interaction Insights into Carbon Utilization and Element Cycling Functions of Hydrothermarchaeota in Hydrothermal Sediment.</title>
        <authorList>
            <person name="Zhou Z."/>
            <person name="Liu Y."/>
            <person name="Xu W."/>
            <person name="Pan J."/>
            <person name="Luo Z.H."/>
            <person name="Li M."/>
        </authorList>
    </citation>
    <scope>NUCLEOTIDE SEQUENCE [LARGE SCALE GENOMIC DNA]</scope>
    <source>
        <strain evidence="2">HyVt-76</strain>
    </source>
</reference>
<dbReference type="SUPFAM" id="SSF50341">
    <property type="entry name" value="CheW-like"/>
    <property type="match status" value="1"/>
</dbReference>
<comment type="caution">
    <text evidence="2">The sequence shown here is derived from an EMBL/GenBank/DDBJ whole genome shotgun (WGS) entry which is preliminary data.</text>
</comment>
<dbReference type="Gene3D" id="2.40.50.180">
    <property type="entry name" value="CheA-289, Domain 4"/>
    <property type="match status" value="1"/>
</dbReference>
<dbReference type="AlphaFoldDB" id="A0A7V5H4R0"/>
<name>A0A7V5H4R0_CALAY</name>
<dbReference type="Gene3D" id="2.30.30.40">
    <property type="entry name" value="SH3 Domains"/>
    <property type="match status" value="1"/>
</dbReference>
<organism evidence="2">
    <name type="scientific">Caldithrix abyssi</name>
    <dbReference type="NCBI Taxonomy" id="187145"/>
    <lineage>
        <taxon>Bacteria</taxon>
        <taxon>Pseudomonadati</taxon>
        <taxon>Calditrichota</taxon>
        <taxon>Calditrichia</taxon>
        <taxon>Calditrichales</taxon>
        <taxon>Calditrichaceae</taxon>
        <taxon>Caldithrix</taxon>
    </lineage>
</organism>
<dbReference type="GO" id="GO:0006935">
    <property type="term" value="P:chemotaxis"/>
    <property type="evidence" value="ECO:0007669"/>
    <property type="project" value="InterPro"/>
</dbReference>
<accession>A0A7V5H4R0</accession>
<dbReference type="PANTHER" id="PTHR22617">
    <property type="entry name" value="CHEMOTAXIS SENSOR HISTIDINE KINASE-RELATED"/>
    <property type="match status" value="1"/>
</dbReference>
<dbReference type="Pfam" id="PF01584">
    <property type="entry name" value="CheW"/>
    <property type="match status" value="1"/>
</dbReference>
<dbReference type="PANTHER" id="PTHR22617:SF23">
    <property type="entry name" value="CHEMOTAXIS PROTEIN CHEW"/>
    <property type="match status" value="1"/>
</dbReference>
<evidence type="ECO:0000259" key="1">
    <source>
        <dbReference type="PROSITE" id="PS50851"/>
    </source>
</evidence>
<dbReference type="GO" id="GO:0005829">
    <property type="term" value="C:cytosol"/>
    <property type="evidence" value="ECO:0007669"/>
    <property type="project" value="TreeGrafter"/>
</dbReference>
<dbReference type="Proteomes" id="UP000886111">
    <property type="component" value="Unassembled WGS sequence"/>
</dbReference>
<evidence type="ECO:0000313" key="2">
    <source>
        <dbReference type="EMBL" id="HHE55755.1"/>
    </source>
</evidence>
<proteinExistence type="predicted"/>
<gene>
    <name evidence="2" type="ORF">ENL21_08230</name>
</gene>
<dbReference type="GO" id="GO:0007165">
    <property type="term" value="P:signal transduction"/>
    <property type="evidence" value="ECO:0007669"/>
    <property type="project" value="InterPro"/>
</dbReference>
<sequence length="151" mass="17452">MENEARVSLIKLADQYFAIEIKYIHEVLPLPQITRLPNVEKQFLGVFNLRGKIVPLIDISPVLKLNPLEMRPEYFVVYCVVNGKYAGILAEKVLEMRDLETEQLHVPGTEVNPDLLPYISAIYEDNQYGTIYVLDMVSIFESAEVNKYRFE</sequence>
<dbReference type="PROSITE" id="PS50851">
    <property type="entry name" value="CHEW"/>
    <property type="match status" value="1"/>
</dbReference>
<dbReference type="InterPro" id="IPR002545">
    <property type="entry name" value="CheW-lke_dom"/>
</dbReference>
<feature type="domain" description="CheW-like" evidence="1">
    <location>
        <begin position="4"/>
        <end position="145"/>
    </location>
</feature>
<dbReference type="EMBL" id="DRTD01000607">
    <property type="protein sequence ID" value="HHE55755.1"/>
    <property type="molecule type" value="Genomic_DNA"/>
</dbReference>